<organism evidence="1 2">
    <name type="scientific">Vreelandella sulfidaeris</name>
    <dbReference type="NCBI Taxonomy" id="115553"/>
    <lineage>
        <taxon>Bacteria</taxon>
        <taxon>Pseudomonadati</taxon>
        <taxon>Pseudomonadota</taxon>
        <taxon>Gammaproteobacteria</taxon>
        <taxon>Oceanospirillales</taxon>
        <taxon>Halomonadaceae</taxon>
        <taxon>Vreelandella</taxon>
    </lineage>
</organism>
<sequence length="115" mass="12425">MVIASGHVEIAIFRAETDSSTIMGASITEGVVGSFRLVGNVLDDIGAICNLIKIAVDRHAEHAIGARLRDVGRRVHIDRAIFVKIWIDRYTVHPRLSLADKIISSGGILIGAFHA</sequence>
<dbReference type="KEGG" id="hsr:HSBAA_22140"/>
<proteinExistence type="predicted"/>
<dbReference type="Proteomes" id="UP000320231">
    <property type="component" value="Chromosome"/>
</dbReference>
<accession>A0A455U9G6</accession>
<gene>
    <name evidence="1" type="ORF">HSBAA_22140</name>
</gene>
<dbReference type="AlphaFoldDB" id="A0A455U9G6"/>
<name>A0A455U9G6_9GAMM</name>
<protein>
    <submittedName>
        <fullName evidence="1">Uncharacterized protein</fullName>
    </submittedName>
</protein>
<evidence type="ECO:0000313" key="2">
    <source>
        <dbReference type="Proteomes" id="UP000320231"/>
    </source>
</evidence>
<reference evidence="1 2" key="1">
    <citation type="journal article" date="2019" name="Microbiol. Resour. Announc.">
        <title>Complete Genome Sequence of Halomonas sulfidaeris Strain Esulfide1 Isolated from a Metal Sulfide Rock at a Depth of 2,200 Meters, Obtained Using Nanopore Sequencing.</title>
        <authorList>
            <person name="Saito M."/>
            <person name="Nishigata A."/>
            <person name="Galipon J."/>
            <person name="Arakawa K."/>
        </authorList>
    </citation>
    <scope>NUCLEOTIDE SEQUENCE [LARGE SCALE GENOMIC DNA]</scope>
    <source>
        <strain evidence="1 2">ATCC BAA-803</strain>
    </source>
</reference>
<dbReference type="EMBL" id="AP019514">
    <property type="protein sequence ID" value="BBI60908.1"/>
    <property type="molecule type" value="Genomic_DNA"/>
</dbReference>
<evidence type="ECO:0000313" key="1">
    <source>
        <dbReference type="EMBL" id="BBI60908.1"/>
    </source>
</evidence>